<feature type="transmembrane region" description="Helical" evidence="1">
    <location>
        <begin position="12"/>
        <end position="36"/>
    </location>
</feature>
<dbReference type="Pfam" id="PF01145">
    <property type="entry name" value="Band_7"/>
    <property type="match status" value="1"/>
</dbReference>
<dbReference type="eggNOG" id="COG0330">
    <property type="taxonomic scope" value="Bacteria"/>
</dbReference>
<protein>
    <submittedName>
        <fullName evidence="3">Band 7 protein</fullName>
    </submittedName>
</protein>
<evidence type="ECO:0000313" key="4">
    <source>
        <dbReference type="Proteomes" id="UP000008206"/>
    </source>
</evidence>
<dbReference type="RefSeq" id="WP_013324580.1">
    <property type="nucleotide sequence ID" value="NC_014501.1"/>
</dbReference>
<keyword evidence="1" id="KW-0812">Transmembrane</keyword>
<dbReference type="PANTHER" id="PTHR23222">
    <property type="entry name" value="PROHIBITIN"/>
    <property type="match status" value="1"/>
</dbReference>
<dbReference type="OrthoDB" id="581469at2"/>
<dbReference type="STRING" id="497965.Cyan7822_4631"/>
<evidence type="ECO:0000313" key="3">
    <source>
        <dbReference type="EMBL" id="ADN16538.1"/>
    </source>
</evidence>
<dbReference type="InterPro" id="IPR000163">
    <property type="entry name" value="Prohibitin"/>
</dbReference>
<reference evidence="4" key="1">
    <citation type="journal article" date="2011" name="MBio">
        <title>Novel metabolic attributes of the genus Cyanothece, comprising a group of unicellular nitrogen-fixing Cyanobacteria.</title>
        <authorList>
            <person name="Bandyopadhyay A."/>
            <person name="Elvitigala T."/>
            <person name="Welsh E."/>
            <person name="Stockel J."/>
            <person name="Liberton M."/>
            <person name="Min H."/>
            <person name="Sherman L.A."/>
            <person name="Pakrasi H.B."/>
        </authorList>
    </citation>
    <scope>NUCLEOTIDE SEQUENCE [LARGE SCALE GENOMIC DNA]</scope>
    <source>
        <strain evidence="4">PCC 7822</strain>
    </source>
</reference>
<sequence>MRPHAIVRNPIWFIITGGAIGIMALIILGFQLFVIINPGQKGLVITLGKLEDSVLNEGTYFVFPLTTQVKKFDTRIQKTEIESNGRTKELQQINTKTVLNWRVEPAKLKEIYQQIGTEEQVVNKIITPIFDETVKATIPSKTLEQILAKREELQVDIFAKIKKRLAPYGIVVDNISFVNLTASEEFTKATEERQIAEQRSITAKKEAEALISKAEGEAKAQKLLQQTLTPALLQKMAIDKWNGQYPTVMGNSNALPLININPTSPQAATP</sequence>
<dbReference type="HOGENOM" id="CLU_047969_1_2_3"/>
<feature type="domain" description="Band 7" evidence="2">
    <location>
        <begin position="31"/>
        <end position="194"/>
    </location>
</feature>
<dbReference type="Proteomes" id="UP000008206">
    <property type="component" value="Chromosome"/>
</dbReference>
<dbReference type="KEGG" id="cyj:Cyan7822_4631"/>
<keyword evidence="1" id="KW-0472">Membrane</keyword>
<dbReference type="SMART" id="SM00244">
    <property type="entry name" value="PHB"/>
    <property type="match status" value="1"/>
</dbReference>
<dbReference type="Gene3D" id="3.30.479.30">
    <property type="entry name" value="Band 7 domain"/>
    <property type="match status" value="1"/>
</dbReference>
<keyword evidence="1" id="KW-1133">Transmembrane helix</keyword>
<evidence type="ECO:0000259" key="2">
    <source>
        <dbReference type="SMART" id="SM00244"/>
    </source>
</evidence>
<dbReference type="GO" id="GO:0016020">
    <property type="term" value="C:membrane"/>
    <property type="evidence" value="ECO:0007669"/>
    <property type="project" value="InterPro"/>
</dbReference>
<organism evidence="3 4">
    <name type="scientific">Gloeothece verrucosa (strain PCC 7822)</name>
    <name type="common">Cyanothece sp. (strain PCC 7822)</name>
    <dbReference type="NCBI Taxonomy" id="497965"/>
    <lineage>
        <taxon>Bacteria</taxon>
        <taxon>Bacillati</taxon>
        <taxon>Cyanobacteriota</taxon>
        <taxon>Cyanophyceae</taxon>
        <taxon>Oscillatoriophycideae</taxon>
        <taxon>Chroococcales</taxon>
        <taxon>Aphanothecaceae</taxon>
        <taxon>Gloeothece</taxon>
        <taxon>Gloeothece verrucosa</taxon>
    </lineage>
</organism>
<proteinExistence type="predicted"/>
<dbReference type="CDD" id="cd03401">
    <property type="entry name" value="SPFH_prohibitin"/>
    <property type="match status" value="1"/>
</dbReference>
<evidence type="ECO:0000256" key="1">
    <source>
        <dbReference type="SAM" id="Phobius"/>
    </source>
</evidence>
<dbReference type="AlphaFoldDB" id="E0UDV3"/>
<accession>E0UDV3</accession>
<dbReference type="PANTHER" id="PTHR23222:SF0">
    <property type="entry name" value="PROHIBITIN 1"/>
    <property type="match status" value="1"/>
</dbReference>
<keyword evidence="4" id="KW-1185">Reference proteome</keyword>
<dbReference type="PRINTS" id="PR00679">
    <property type="entry name" value="PROHIBITIN"/>
</dbReference>
<dbReference type="SUPFAM" id="SSF117892">
    <property type="entry name" value="Band 7/SPFH domain"/>
    <property type="match status" value="1"/>
</dbReference>
<dbReference type="EMBL" id="CP002198">
    <property type="protein sequence ID" value="ADN16538.1"/>
    <property type="molecule type" value="Genomic_DNA"/>
</dbReference>
<name>E0UDV3_GLOV7</name>
<gene>
    <name evidence="3" type="ordered locus">Cyan7822_4631</name>
</gene>
<dbReference type="InterPro" id="IPR001107">
    <property type="entry name" value="Band_7"/>
</dbReference>
<dbReference type="InterPro" id="IPR036013">
    <property type="entry name" value="Band_7/SPFH_dom_sf"/>
</dbReference>